<dbReference type="PANTHER" id="PTHR32089">
    <property type="entry name" value="METHYL-ACCEPTING CHEMOTAXIS PROTEIN MCPB"/>
    <property type="match status" value="1"/>
</dbReference>
<dbReference type="Gene3D" id="1.10.287.950">
    <property type="entry name" value="Methyl-accepting chemotaxis protein"/>
    <property type="match status" value="1"/>
</dbReference>
<dbReference type="InterPro" id="IPR004089">
    <property type="entry name" value="MCPsignal_dom"/>
</dbReference>
<keyword evidence="5" id="KW-0472">Membrane</keyword>
<dbReference type="Pfam" id="PF00672">
    <property type="entry name" value="HAMP"/>
    <property type="match status" value="1"/>
</dbReference>
<evidence type="ECO:0000256" key="1">
    <source>
        <dbReference type="ARBA" id="ARBA00004370"/>
    </source>
</evidence>
<organism evidence="8 9">
    <name type="scientific">Alteromonas confluentis</name>
    <dbReference type="NCBI Taxonomy" id="1656094"/>
    <lineage>
        <taxon>Bacteria</taxon>
        <taxon>Pseudomonadati</taxon>
        <taxon>Pseudomonadota</taxon>
        <taxon>Gammaproteobacteria</taxon>
        <taxon>Alteromonadales</taxon>
        <taxon>Alteromonadaceae</taxon>
        <taxon>Alteromonas/Salinimonas group</taxon>
        <taxon>Alteromonas</taxon>
    </lineage>
</organism>
<dbReference type="PROSITE" id="PS50885">
    <property type="entry name" value="HAMP"/>
    <property type="match status" value="1"/>
</dbReference>
<evidence type="ECO:0000313" key="9">
    <source>
        <dbReference type="Proteomes" id="UP000175691"/>
    </source>
</evidence>
<feature type="transmembrane region" description="Helical" evidence="5">
    <location>
        <begin position="54"/>
        <end position="75"/>
    </location>
</feature>
<keyword evidence="5" id="KW-1133">Transmembrane helix</keyword>
<dbReference type="Proteomes" id="UP000175691">
    <property type="component" value="Unassembled WGS sequence"/>
</dbReference>
<keyword evidence="5" id="KW-0812">Transmembrane</keyword>
<dbReference type="GO" id="GO:0006935">
    <property type="term" value="P:chemotaxis"/>
    <property type="evidence" value="ECO:0007669"/>
    <property type="project" value="UniProtKB-ARBA"/>
</dbReference>
<comment type="caution">
    <text evidence="8">The sequence shown here is derived from an EMBL/GenBank/DDBJ whole genome shotgun (WGS) entry which is preliminary data.</text>
</comment>
<dbReference type="PANTHER" id="PTHR32089:SF112">
    <property type="entry name" value="LYSOZYME-LIKE PROTEIN-RELATED"/>
    <property type="match status" value="1"/>
</dbReference>
<evidence type="ECO:0008006" key="10">
    <source>
        <dbReference type="Google" id="ProtNLM"/>
    </source>
</evidence>
<dbReference type="Pfam" id="PF00015">
    <property type="entry name" value="MCPsignal"/>
    <property type="match status" value="1"/>
</dbReference>
<feature type="domain" description="Methyl-accepting transducer" evidence="6">
    <location>
        <begin position="136"/>
        <end position="372"/>
    </location>
</feature>
<dbReference type="CDD" id="cd06225">
    <property type="entry name" value="HAMP"/>
    <property type="match status" value="1"/>
</dbReference>
<comment type="subcellular location">
    <subcellularLocation>
        <location evidence="1">Membrane</location>
    </subcellularLocation>
</comment>
<evidence type="ECO:0000256" key="3">
    <source>
        <dbReference type="ARBA" id="ARBA00029447"/>
    </source>
</evidence>
<dbReference type="RefSeq" id="WP_070125639.1">
    <property type="nucleotide sequence ID" value="NZ_MDHN01000028.1"/>
</dbReference>
<proteinExistence type="inferred from homology"/>
<keyword evidence="9" id="KW-1185">Reference proteome</keyword>
<evidence type="ECO:0000259" key="6">
    <source>
        <dbReference type="PROSITE" id="PS50111"/>
    </source>
</evidence>
<evidence type="ECO:0000259" key="7">
    <source>
        <dbReference type="PROSITE" id="PS50885"/>
    </source>
</evidence>
<dbReference type="SMART" id="SM00283">
    <property type="entry name" value="MA"/>
    <property type="match status" value="1"/>
</dbReference>
<feature type="transmembrane region" description="Helical" evidence="5">
    <location>
        <begin position="21"/>
        <end position="42"/>
    </location>
</feature>
<feature type="domain" description="HAMP" evidence="7">
    <location>
        <begin position="77"/>
        <end position="131"/>
    </location>
</feature>
<sequence>MFWTLYSTIEKTFFNTLTKKIAGNIGFLFLCQVATLYLFYLYAHADEATRETAFLWLATMLVLNAVGFLFTLFYLRYLIVRPVSALVRTLDEINHTEGDLRTRLPAFTQDEFRALSKAYNLFANNLNKLLSRIHADAQLTASSNAAMSSQIHTASDQASQQKHLTQEVVAGTTTVTQGINDIVQASNGMAQSNYSNLQSASLANTTLSESQTQLGDISTLLSSFSHTVGGLQENAANVKSILRMVESFADQTNLLALNAAIEAARAGEAGRGFAVVADEVRALSVKVTDATRQINAFLNDMDLLVNETQRESDSLLDASSKMKSSLDSTMKTFSDMMTDFQKNSDEFDYIARSVTQLNRHSQQTLTSVTTITALAEGMQEKLVTVDTEARQAQTLASATTTQLARFVSQA</sequence>
<dbReference type="AlphaFoldDB" id="A0A1E7ZAL3"/>
<comment type="similarity">
    <text evidence="3">Belongs to the methyl-accepting chemotaxis (MCP) protein family.</text>
</comment>
<gene>
    <name evidence="8" type="ORF">BFC18_12480</name>
</gene>
<protein>
    <recommendedName>
        <fullName evidence="10">Chemotaxis protein</fullName>
    </recommendedName>
</protein>
<reference evidence="8 9" key="1">
    <citation type="submission" date="2016-08" db="EMBL/GenBank/DDBJ databases">
        <authorList>
            <person name="Seilhamer J.J."/>
        </authorList>
    </citation>
    <scope>NUCLEOTIDE SEQUENCE [LARGE SCALE GENOMIC DNA]</scope>
    <source>
        <strain evidence="8 9">KCTC 42603</strain>
    </source>
</reference>
<evidence type="ECO:0000256" key="4">
    <source>
        <dbReference type="PROSITE-ProRule" id="PRU00284"/>
    </source>
</evidence>
<dbReference type="STRING" id="1656094.BFC18_12480"/>
<dbReference type="OrthoDB" id="2489132at2"/>
<dbReference type="EMBL" id="MDHN01000028">
    <property type="protein sequence ID" value="OFC70566.1"/>
    <property type="molecule type" value="Genomic_DNA"/>
</dbReference>
<dbReference type="GO" id="GO:0016020">
    <property type="term" value="C:membrane"/>
    <property type="evidence" value="ECO:0007669"/>
    <property type="project" value="UniProtKB-SubCell"/>
</dbReference>
<name>A0A1E7ZAL3_9ALTE</name>
<accession>A0A1E7ZAL3</accession>
<dbReference type="InterPro" id="IPR003660">
    <property type="entry name" value="HAMP_dom"/>
</dbReference>
<dbReference type="SUPFAM" id="SSF58104">
    <property type="entry name" value="Methyl-accepting chemotaxis protein (MCP) signaling domain"/>
    <property type="match status" value="1"/>
</dbReference>
<dbReference type="GO" id="GO:0007165">
    <property type="term" value="P:signal transduction"/>
    <property type="evidence" value="ECO:0007669"/>
    <property type="project" value="UniProtKB-KW"/>
</dbReference>
<dbReference type="PROSITE" id="PS50111">
    <property type="entry name" value="CHEMOTAXIS_TRANSDUC_2"/>
    <property type="match status" value="1"/>
</dbReference>
<evidence type="ECO:0000313" key="8">
    <source>
        <dbReference type="EMBL" id="OFC70566.1"/>
    </source>
</evidence>
<evidence type="ECO:0000256" key="5">
    <source>
        <dbReference type="SAM" id="Phobius"/>
    </source>
</evidence>
<dbReference type="SMART" id="SM00304">
    <property type="entry name" value="HAMP"/>
    <property type="match status" value="1"/>
</dbReference>
<keyword evidence="2 4" id="KW-0807">Transducer</keyword>
<evidence type="ECO:0000256" key="2">
    <source>
        <dbReference type="ARBA" id="ARBA00023224"/>
    </source>
</evidence>